<dbReference type="Proteomes" id="UP000503483">
    <property type="component" value="Chromosome"/>
</dbReference>
<dbReference type="InterPro" id="IPR052936">
    <property type="entry name" value="Jasmonate_Hydroxylase-like"/>
</dbReference>
<dbReference type="InterPro" id="IPR007138">
    <property type="entry name" value="ABM_dom"/>
</dbReference>
<evidence type="ECO:0000313" key="3">
    <source>
        <dbReference type="Proteomes" id="UP000503483"/>
    </source>
</evidence>
<keyword evidence="3" id="KW-1185">Reference proteome</keyword>
<organism evidence="2 3">
    <name type="scientific">Arcobacter acticola</name>
    <dbReference type="NCBI Taxonomy" id="1849015"/>
    <lineage>
        <taxon>Bacteria</taxon>
        <taxon>Pseudomonadati</taxon>
        <taxon>Campylobacterota</taxon>
        <taxon>Epsilonproteobacteria</taxon>
        <taxon>Campylobacterales</taxon>
        <taxon>Arcobacteraceae</taxon>
        <taxon>Arcobacter</taxon>
    </lineage>
</organism>
<dbReference type="InterPro" id="IPR011008">
    <property type="entry name" value="Dimeric_a/b-barrel"/>
</dbReference>
<dbReference type="Gene3D" id="3.30.70.100">
    <property type="match status" value="1"/>
</dbReference>
<dbReference type="PANTHER" id="PTHR37811">
    <property type="entry name" value="BLL5343 PROTEIN"/>
    <property type="match status" value="1"/>
</dbReference>
<keyword evidence="2" id="KW-0560">Oxidoreductase</keyword>
<dbReference type="Pfam" id="PF03992">
    <property type="entry name" value="ABM"/>
    <property type="match status" value="1"/>
</dbReference>
<protein>
    <submittedName>
        <fullName evidence="2">Antibiotic biosynthesis family monooxygenase</fullName>
    </submittedName>
</protein>
<proteinExistence type="predicted"/>
<dbReference type="PANTHER" id="PTHR37811:SF2">
    <property type="entry name" value="ABM DOMAIN-CONTAINING PROTEIN"/>
    <property type="match status" value="1"/>
</dbReference>
<dbReference type="AlphaFoldDB" id="A0A6M8EH57"/>
<sequence>MYAVIFEVWPTKDGKEEYLQIASKLKEFLQNCEGFISIERFQSLIEENKLLSLSFWEDEKAIEIWRNMFEHRIAQDKGNTGIFEKYRIRVANVLRDYTKEEREQAPKDSNEHRI</sequence>
<dbReference type="SUPFAM" id="SSF54909">
    <property type="entry name" value="Dimeric alpha+beta barrel"/>
    <property type="match status" value="1"/>
</dbReference>
<dbReference type="KEGG" id="paco:AACT_2968"/>
<name>A0A6M8EH57_9BACT</name>
<gene>
    <name evidence="2" type="ORF">AACT_2968</name>
</gene>
<dbReference type="GO" id="GO:0004497">
    <property type="term" value="F:monooxygenase activity"/>
    <property type="evidence" value="ECO:0007669"/>
    <property type="project" value="UniProtKB-KW"/>
</dbReference>
<evidence type="ECO:0000313" key="2">
    <source>
        <dbReference type="EMBL" id="QKE30020.1"/>
    </source>
</evidence>
<evidence type="ECO:0000259" key="1">
    <source>
        <dbReference type="PROSITE" id="PS51725"/>
    </source>
</evidence>
<accession>A0A6M8EH57</accession>
<dbReference type="PROSITE" id="PS51725">
    <property type="entry name" value="ABM"/>
    <property type="match status" value="1"/>
</dbReference>
<dbReference type="RefSeq" id="WP_172128301.1">
    <property type="nucleotide sequence ID" value="NZ_CP042652.1"/>
</dbReference>
<dbReference type="EMBL" id="CP042652">
    <property type="protein sequence ID" value="QKE30020.1"/>
    <property type="molecule type" value="Genomic_DNA"/>
</dbReference>
<feature type="domain" description="ABM" evidence="1">
    <location>
        <begin position="2"/>
        <end position="90"/>
    </location>
</feature>
<reference evidence="2 3" key="1">
    <citation type="submission" date="2019-08" db="EMBL/GenBank/DDBJ databases">
        <title>Complete genome sequence of Arcobacter acticola.</title>
        <authorList>
            <person name="Miller W."/>
        </authorList>
    </citation>
    <scope>NUCLEOTIDE SEQUENCE [LARGE SCALE GENOMIC DNA]</scope>
    <source>
        <strain evidence="2 3">KCTC 52212</strain>
    </source>
</reference>
<keyword evidence="2" id="KW-0503">Monooxygenase</keyword>